<dbReference type="GO" id="GO:0008218">
    <property type="term" value="P:bioluminescence"/>
    <property type="evidence" value="ECO:0007669"/>
    <property type="project" value="InterPro"/>
</dbReference>
<dbReference type="RefSeq" id="WP_008845010.1">
    <property type="nucleotide sequence ID" value="NZ_BAEN01000049.1"/>
</dbReference>
<protein>
    <recommendedName>
        <fullName evidence="4">Long-chain-fatty-acyl-CoA reductase</fullName>
    </recommendedName>
</protein>
<dbReference type="SUPFAM" id="SSF53720">
    <property type="entry name" value="ALDH-like"/>
    <property type="match status" value="1"/>
</dbReference>
<keyword evidence="1" id="KW-0521">NADP</keyword>
<dbReference type="OrthoDB" id="580775at2"/>
<sequence>MSLDLLAPQEGSLDKVGDKTQLLGCFDPQVLTFIEALSNSLLTSNTAKYHPELVALGFWLRASNIKNMQKMKPSGLLKPLGWVVHFTPANVDTMFIYSWICSLLMGNHNVIRVATKTSALKSCLLDILKQLFARPEFTLLGQHNLFVHYDKHAHYSATLSLQADARVIWGGDESVNAIRQLPCKPRNRDISFADRYSAALVAGESCTQSQNVEQLADLFWRDTKPYNQQACSSPKVIFWLGETRYLPDFLNALDNLASKQASSITHKNNQLINLQLVKSHQQNSQTLLNNRICALAISSLDSQLMEWHAGENVIYIRQIDNLESLQNESSEKLQTLSYWGIDKDRLLKQIGSESILGIDRIVPLGQALDFEPIWDSYDLFSQLSRTIRFS</sequence>
<proteinExistence type="predicted"/>
<organism evidence="2 3">
    <name type="scientific">Aliiglaciecola lipolytica E3</name>
    <dbReference type="NCBI Taxonomy" id="1127673"/>
    <lineage>
        <taxon>Bacteria</taxon>
        <taxon>Pseudomonadati</taxon>
        <taxon>Pseudomonadota</taxon>
        <taxon>Gammaproteobacteria</taxon>
        <taxon>Alteromonadales</taxon>
        <taxon>Alteromonadaceae</taxon>
        <taxon>Aliiglaciecola</taxon>
    </lineage>
</organism>
<accession>K6YVB6</accession>
<gene>
    <name evidence="2" type="ORF">GLIP_2580</name>
</gene>
<comment type="caution">
    <text evidence="2">The sequence shown here is derived from an EMBL/GenBank/DDBJ whole genome shotgun (WGS) entry which is preliminary data.</text>
</comment>
<dbReference type="GO" id="GO:0003995">
    <property type="term" value="F:acyl-CoA dehydrogenase activity"/>
    <property type="evidence" value="ECO:0007669"/>
    <property type="project" value="InterPro"/>
</dbReference>
<reference evidence="2 3" key="1">
    <citation type="journal article" date="2017" name="Antonie Van Leeuwenhoek">
        <title>Rhizobium rhizosphaerae sp. nov., a novel species isolated from rice rhizosphere.</title>
        <authorList>
            <person name="Zhao J.J."/>
            <person name="Zhang J."/>
            <person name="Zhang R.J."/>
            <person name="Zhang C.W."/>
            <person name="Yin H.Q."/>
            <person name="Zhang X.X."/>
        </authorList>
    </citation>
    <scope>NUCLEOTIDE SEQUENCE [LARGE SCALE GENOMIC DNA]</scope>
    <source>
        <strain evidence="2 3">E3</strain>
    </source>
</reference>
<dbReference type="STRING" id="1127673.GLIP_2580"/>
<dbReference type="eggNOG" id="COG1012">
    <property type="taxonomic scope" value="Bacteria"/>
</dbReference>
<dbReference type="EMBL" id="BAEN01000049">
    <property type="protein sequence ID" value="GAC15205.1"/>
    <property type="molecule type" value="Genomic_DNA"/>
</dbReference>
<evidence type="ECO:0008006" key="4">
    <source>
        <dbReference type="Google" id="ProtNLM"/>
    </source>
</evidence>
<dbReference type="AlphaFoldDB" id="K6YVB6"/>
<evidence type="ECO:0000313" key="2">
    <source>
        <dbReference type="EMBL" id="GAC15205.1"/>
    </source>
</evidence>
<dbReference type="Pfam" id="PF05893">
    <property type="entry name" value="LuxC"/>
    <property type="match status" value="1"/>
</dbReference>
<dbReference type="InterPro" id="IPR016161">
    <property type="entry name" value="Ald_DH/histidinol_DH"/>
</dbReference>
<name>K6YVB6_9ALTE</name>
<dbReference type="InterPro" id="IPR008670">
    <property type="entry name" value="CoA_reduct_LuxC"/>
</dbReference>
<evidence type="ECO:0000256" key="1">
    <source>
        <dbReference type="ARBA" id="ARBA00022857"/>
    </source>
</evidence>
<evidence type="ECO:0000313" key="3">
    <source>
        <dbReference type="Proteomes" id="UP000006334"/>
    </source>
</evidence>
<keyword evidence="3" id="KW-1185">Reference proteome</keyword>
<dbReference type="Proteomes" id="UP000006334">
    <property type="component" value="Unassembled WGS sequence"/>
</dbReference>